<proteinExistence type="predicted"/>
<gene>
    <name evidence="1" type="primary">ABSGL_04634.1 scaffold 5522</name>
</gene>
<feature type="non-terminal residue" evidence="1">
    <location>
        <position position="1"/>
    </location>
</feature>
<protein>
    <submittedName>
        <fullName evidence="1">Uncharacterized protein</fullName>
    </submittedName>
</protein>
<dbReference type="Proteomes" id="UP000078561">
    <property type="component" value="Unassembled WGS sequence"/>
</dbReference>
<evidence type="ECO:0000313" key="1">
    <source>
        <dbReference type="EMBL" id="SAL99061.1"/>
    </source>
</evidence>
<dbReference type="AlphaFoldDB" id="A0A168MRQ6"/>
<accession>A0A168MRQ6</accession>
<dbReference type="InParanoid" id="A0A168MRQ6"/>
<organism evidence="1">
    <name type="scientific">Absidia glauca</name>
    <name type="common">Pin mould</name>
    <dbReference type="NCBI Taxonomy" id="4829"/>
    <lineage>
        <taxon>Eukaryota</taxon>
        <taxon>Fungi</taxon>
        <taxon>Fungi incertae sedis</taxon>
        <taxon>Mucoromycota</taxon>
        <taxon>Mucoromycotina</taxon>
        <taxon>Mucoromycetes</taxon>
        <taxon>Mucorales</taxon>
        <taxon>Cunninghamellaceae</taxon>
        <taxon>Absidia</taxon>
    </lineage>
</organism>
<sequence>LRPADGSKAAYKAALPQAHRAKLMPTGLNSGPLGLTHDYRAKLMPTGLNSCLQG</sequence>
<evidence type="ECO:0000313" key="2">
    <source>
        <dbReference type="Proteomes" id="UP000078561"/>
    </source>
</evidence>
<name>A0A168MRQ6_ABSGL</name>
<keyword evidence="2" id="KW-1185">Reference proteome</keyword>
<dbReference type="EMBL" id="LT552394">
    <property type="protein sequence ID" value="SAL99061.1"/>
    <property type="molecule type" value="Genomic_DNA"/>
</dbReference>
<reference evidence="1" key="1">
    <citation type="submission" date="2016-04" db="EMBL/GenBank/DDBJ databases">
        <authorList>
            <person name="Evans L.H."/>
            <person name="Alamgir A."/>
            <person name="Owens N."/>
            <person name="Weber N.D."/>
            <person name="Virtaneva K."/>
            <person name="Barbian K."/>
            <person name="Babar A."/>
            <person name="Rosenke K."/>
        </authorList>
    </citation>
    <scope>NUCLEOTIDE SEQUENCE [LARGE SCALE GENOMIC DNA]</scope>
    <source>
        <strain evidence="1">CBS 101.48</strain>
    </source>
</reference>